<feature type="signal peptide" evidence="7">
    <location>
        <begin position="1"/>
        <end position="17"/>
    </location>
</feature>
<evidence type="ECO:0000256" key="3">
    <source>
        <dbReference type="ARBA" id="ARBA00022801"/>
    </source>
</evidence>
<keyword evidence="9" id="KW-1185">Reference proteome</keyword>
<accession>A0ABW9JD14</accession>
<evidence type="ECO:0000313" key="8">
    <source>
        <dbReference type="EMBL" id="MFN0290295.1"/>
    </source>
</evidence>
<dbReference type="InterPro" id="IPR052176">
    <property type="entry name" value="Glycosyl_Hydrlase_43_Enz"/>
</dbReference>
<reference evidence="8 9" key="1">
    <citation type="submission" date="2024-12" db="EMBL/GenBank/DDBJ databases">
        <authorList>
            <person name="Hu S."/>
        </authorList>
    </citation>
    <scope>NUCLEOTIDE SEQUENCE [LARGE SCALE GENOMIC DNA]</scope>
    <source>
        <strain evidence="8 9">P-25</strain>
    </source>
</reference>
<dbReference type="InterPro" id="IPR023296">
    <property type="entry name" value="Glyco_hydro_beta-prop_sf"/>
</dbReference>
<evidence type="ECO:0000313" key="9">
    <source>
        <dbReference type="Proteomes" id="UP001517367"/>
    </source>
</evidence>
<keyword evidence="3 6" id="KW-0378">Hydrolase</keyword>
<dbReference type="InterPro" id="IPR006710">
    <property type="entry name" value="Glyco_hydro_43"/>
</dbReference>
<dbReference type="Gene3D" id="2.115.10.20">
    <property type="entry name" value="Glycosyl hydrolase domain, family 43"/>
    <property type="match status" value="1"/>
</dbReference>
<keyword evidence="2" id="KW-0624">Polysaccharide degradation</keyword>
<proteinExistence type="inferred from homology"/>
<evidence type="ECO:0000256" key="5">
    <source>
        <dbReference type="ARBA" id="ARBA00023295"/>
    </source>
</evidence>
<keyword evidence="4" id="KW-0119">Carbohydrate metabolism</keyword>
<dbReference type="PANTHER" id="PTHR43772">
    <property type="entry name" value="ENDO-1,4-BETA-XYLANASE"/>
    <property type="match status" value="1"/>
</dbReference>
<keyword evidence="7" id="KW-0732">Signal</keyword>
<dbReference type="CDD" id="cd18827">
    <property type="entry name" value="GH43_XlnD-like"/>
    <property type="match status" value="1"/>
</dbReference>
<dbReference type="RefSeq" id="WP_138727879.1">
    <property type="nucleotide sequence ID" value="NZ_SRMP02000001.1"/>
</dbReference>
<sequence>MRKLILFLICLSSAAFAQQKSGNPIVKGWYADPEGIIFGQQYWVFPTYSDKYEKQVFMDAFSSKDLVNWTKHEKIVDTAAIKWAKIAMWAPSIIKKDKKYFLFFAANDIQNEQTLGGIGVAVAKKPEGPYRDYLGKPLLNKIVNGAQPIDQFVFKDKDGQHYMIYGGWKHCNITKLARDFKSLQNFEDGSTFKEITPEGYVEGPFVFIRNGKYYFMWSEGGWGGPNYKVAYAISDSLFGPFKRIGTVLQQNPEIATGAGHHSVIQIPSTDEYYIVYHRRPKGETAANHRETCIEKMEFDDQGYIKPVKITTTGVTKRIIN</sequence>
<keyword evidence="2" id="KW-0858">Xylan degradation</keyword>
<evidence type="ECO:0000256" key="2">
    <source>
        <dbReference type="ARBA" id="ARBA00022651"/>
    </source>
</evidence>
<dbReference type="PANTHER" id="PTHR43772:SF2">
    <property type="entry name" value="PUTATIVE (AFU_ORTHOLOGUE AFUA_2G04480)-RELATED"/>
    <property type="match status" value="1"/>
</dbReference>
<comment type="similarity">
    <text evidence="1 6">Belongs to the glycosyl hydrolase 43 family.</text>
</comment>
<gene>
    <name evidence="8" type="ORF">E5L68_002770</name>
</gene>
<protein>
    <submittedName>
        <fullName evidence="8">Glycoside hydrolase family 43 protein</fullName>
    </submittedName>
</protein>
<dbReference type="SUPFAM" id="SSF75005">
    <property type="entry name" value="Arabinanase/levansucrase/invertase"/>
    <property type="match status" value="1"/>
</dbReference>
<comment type="caution">
    <text evidence="8">The sequence shown here is derived from an EMBL/GenBank/DDBJ whole genome shotgun (WGS) entry which is preliminary data.</text>
</comment>
<dbReference type="GO" id="GO:0016787">
    <property type="term" value="F:hydrolase activity"/>
    <property type="evidence" value="ECO:0007669"/>
    <property type="project" value="UniProtKB-KW"/>
</dbReference>
<dbReference type="EMBL" id="SRMP02000001">
    <property type="protein sequence ID" value="MFN0290295.1"/>
    <property type="molecule type" value="Genomic_DNA"/>
</dbReference>
<name>A0ABW9JD14_9SPHI</name>
<evidence type="ECO:0000256" key="4">
    <source>
        <dbReference type="ARBA" id="ARBA00023277"/>
    </source>
</evidence>
<dbReference type="Proteomes" id="UP001517367">
    <property type="component" value="Unassembled WGS sequence"/>
</dbReference>
<evidence type="ECO:0000256" key="1">
    <source>
        <dbReference type="ARBA" id="ARBA00009865"/>
    </source>
</evidence>
<keyword evidence="5 6" id="KW-0326">Glycosidase</keyword>
<evidence type="ECO:0000256" key="7">
    <source>
        <dbReference type="SAM" id="SignalP"/>
    </source>
</evidence>
<dbReference type="Pfam" id="PF04616">
    <property type="entry name" value="Glyco_hydro_43"/>
    <property type="match status" value="1"/>
</dbReference>
<organism evidence="8 9">
    <name type="scientific">Pedobacter helvus</name>
    <dbReference type="NCBI Taxonomy" id="2563444"/>
    <lineage>
        <taxon>Bacteria</taxon>
        <taxon>Pseudomonadati</taxon>
        <taxon>Bacteroidota</taxon>
        <taxon>Sphingobacteriia</taxon>
        <taxon>Sphingobacteriales</taxon>
        <taxon>Sphingobacteriaceae</taxon>
        <taxon>Pedobacter</taxon>
    </lineage>
</organism>
<feature type="chain" id="PRO_5046206426" evidence="7">
    <location>
        <begin position="18"/>
        <end position="320"/>
    </location>
</feature>
<evidence type="ECO:0000256" key="6">
    <source>
        <dbReference type="RuleBase" id="RU361187"/>
    </source>
</evidence>